<dbReference type="InterPro" id="IPR013783">
    <property type="entry name" value="Ig-like_fold"/>
</dbReference>
<protein>
    <submittedName>
        <fullName evidence="4">Family 10 glycosylhydrolase</fullName>
    </submittedName>
</protein>
<dbReference type="EMBL" id="JALJEJ010000005">
    <property type="protein sequence ID" value="MCJ8210629.1"/>
    <property type="molecule type" value="Genomic_DNA"/>
</dbReference>
<dbReference type="SUPFAM" id="SSF49265">
    <property type="entry name" value="Fibronectin type III"/>
    <property type="match status" value="1"/>
</dbReference>
<dbReference type="InterPro" id="IPR003961">
    <property type="entry name" value="FN3_dom"/>
</dbReference>
<dbReference type="PROSITE" id="PS50853">
    <property type="entry name" value="FN3"/>
    <property type="match status" value="1"/>
</dbReference>
<dbReference type="InterPro" id="IPR058692">
    <property type="entry name" value="Fn3_SaeA_2nd"/>
</dbReference>
<dbReference type="Pfam" id="PF02638">
    <property type="entry name" value="GHL10"/>
    <property type="match status" value="1"/>
</dbReference>
<evidence type="ECO:0000256" key="1">
    <source>
        <dbReference type="ARBA" id="ARBA00022729"/>
    </source>
</evidence>
<keyword evidence="5" id="KW-1185">Reference proteome</keyword>
<feature type="domain" description="Fibronectin type-III" evidence="3">
    <location>
        <begin position="422"/>
        <end position="523"/>
    </location>
</feature>
<dbReference type="AlphaFoldDB" id="A0A9X2B9H3"/>
<proteinExistence type="predicted"/>
<sequence length="523" mass="60009">MGKGRLLVSGFLLLLTGYFANAQPPAASTTTAEVPVAVKAPKREFRGVWVATVVNIDWPSRVGLTSDKQKEQLLKILDYHAQSNINAIMFQVRPAADAFYAKSREPWSRWLMGKQGQAPDPFYDPLEFAITEAHKRGMELHAWINPYRATFDANYANIASNHPTKTHPEWFFTYGKQKLFNPGLPEVREYIVQVVLDIVKNYEIDGLHMDDYFYPYPIAGQVINDTEAFKKYGSAFTDIRDWRRDNVNQLIKMLADSIHKYKPSVKFGVSPLGIWKNKRQDVEGSETNGGSSYLELYADTRKWVQEGWVDYINPQIYWPFGFRAAPFEKLIDWWSDNTFGRHLYIGQAAYRINERNQTAFRNPRELPNQIRYIRANPRVQGSIYFSSNSLTANPLGFSDSLRRDFYRKPALPPVMLWRDSIAPNAPQLLTAVSNPRGVLLNWQAPPPAKDNEPVAGYVVYRFGEKDMIDTSDPEHILYVRYNTDTTLLDNSAEKGKKYIYVVTAVDRIKNESEHSIPVTIVLE</sequence>
<dbReference type="SUPFAM" id="SSF51445">
    <property type="entry name" value="(Trans)glycosidases"/>
    <property type="match status" value="1"/>
</dbReference>
<dbReference type="PANTHER" id="PTHR43405">
    <property type="entry name" value="GLYCOSYL HYDROLASE DIGH"/>
    <property type="match status" value="1"/>
</dbReference>
<evidence type="ECO:0000313" key="5">
    <source>
        <dbReference type="Proteomes" id="UP001139450"/>
    </source>
</evidence>
<gene>
    <name evidence="4" type="ORF">MUY27_13000</name>
</gene>
<dbReference type="Pfam" id="PF25833">
    <property type="entry name" value="Fn3_SaeA_3rd"/>
    <property type="match status" value="1"/>
</dbReference>
<dbReference type="InterPro" id="IPR003790">
    <property type="entry name" value="GHL10"/>
</dbReference>
<dbReference type="InterPro" id="IPR052177">
    <property type="entry name" value="Divisome_Glycosyl_Hydrolase"/>
</dbReference>
<dbReference type="InterPro" id="IPR036116">
    <property type="entry name" value="FN3_sf"/>
</dbReference>
<dbReference type="Gene3D" id="2.60.40.10">
    <property type="entry name" value="Immunoglobulins"/>
    <property type="match status" value="1"/>
</dbReference>
<reference evidence="4" key="1">
    <citation type="submission" date="2022-04" db="EMBL/GenBank/DDBJ databases">
        <title>Mucilaginibacter sp. RS28 isolated from freshwater.</title>
        <authorList>
            <person name="Ko S.-R."/>
        </authorList>
    </citation>
    <scope>NUCLEOTIDE SEQUENCE</scope>
    <source>
        <strain evidence="4">RS28</strain>
    </source>
</reference>
<dbReference type="PANTHER" id="PTHR43405:SF1">
    <property type="entry name" value="GLYCOSYL HYDROLASE DIGH"/>
    <property type="match status" value="1"/>
</dbReference>
<dbReference type="Proteomes" id="UP001139450">
    <property type="component" value="Unassembled WGS sequence"/>
</dbReference>
<feature type="signal peptide" evidence="2">
    <location>
        <begin position="1"/>
        <end position="22"/>
    </location>
</feature>
<comment type="caution">
    <text evidence="4">The sequence shown here is derived from an EMBL/GenBank/DDBJ whole genome shotgun (WGS) entry which is preliminary data.</text>
</comment>
<dbReference type="InterPro" id="IPR017853">
    <property type="entry name" value="GH"/>
</dbReference>
<name>A0A9X2B9H3_9SPHI</name>
<keyword evidence="1 2" id="KW-0732">Signal</keyword>
<dbReference type="RefSeq" id="WP_245130467.1">
    <property type="nucleotide sequence ID" value="NZ_JALJEJ010000005.1"/>
</dbReference>
<feature type="chain" id="PRO_5040815452" evidence="2">
    <location>
        <begin position="23"/>
        <end position="523"/>
    </location>
</feature>
<evidence type="ECO:0000256" key="2">
    <source>
        <dbReference type="SAM" id="SignalP"/>
    </source>
</evidence>
<dbReference type="CDD" id="cd00063">
    <property type="entry name" value="FN3"/>
    <property type="match status" value="1"/>
</dbReference>
<evidence type="ECO:0000313" key="4">
    <source>
        <dbReference type="EMBL" id="MCJ8210629.1"/>
    </source>
</evidence>
<accession>A0A9X2B9H3</accession>
<evidence type="ECO:0000259" key="3">
    <source>
        <dbReference type="PROSITE" id="PS50853"/>
    </source>
</evidence>
<organism evidence="4 5">
    <name type="scientific">Mucilaginibacter straminoryzae</name>
    <dbReference type="NCBI Taxonomy" id="2932774"/>
    <lineage>
        <taxon>Bacteria</taxon>
        <taxon>Pseudomonadati</taxon>
        <taxon>Bacteroidota</taxon>
        <taxon>Sphingobacteriia</taxon>
        <taxon>Sphingobacteriales</taxon>
        <taxon>Sphingobacteriaceae</taxon>
        <taxon>Mucilaginibacter</taxon>
    </lineage>
</organism>
<dbReference type="Gene3D" id="3.20.20.80">
    <property type="entry name" value="Glycosidases"/>
    <property type="match status" value="1"/>
</dbReference>